<dbReference type="SUPFAM" id="SSF47413">
    <property type="entry name" value="lambda repressor-like DNA-binding domains"/>
    <property type="match status" value="1"/>
</dbReference>
<keyword evidence="2" id="KW-1185">Reference proteome</keyword>
<evidence type="ECO:0008006" key="3">
    <source>
        <dbReference type="Google" id="ProtNLM"/>
    </source>
</evidence>
<dbReference type="EMBL" id="AP019369">
    <property type="protein sequence ID" value="BBH54676.1"/>
    <property type="molecule type" value="Genomic_DNA"/>
</dbReference>
<dbReference type="Gene3D" id="1.10.260.40">
    <property type="entry name" value="lambda repressor-like DNA-binding domains"/>
    <property type="match status" value="1"/>
</dbReference>
<sequence>MSKKGPEIQLEGPIGDLARRIGSVTKLAQKLGVEPRTIRNWAQGKRTPRGPAEILLNALFEQQSKGKLE</sequence>
<dbReference type="InterPro" id="IPR010982">
    <property type="entry name" value="Lambda_DNA-bd_dom_sf"/>
</dbReference>
<proteinExistence type="predicted"/>
<name>A0A4P2VMN7_FLUSA</name>
<dbReference type="Proteomes" id="UP000291236">
    <property type="component" value="Plasmid 79K"/>
</dbReference>
<gene>
    <name evidence="1" type="ORF">JCM31447_31500</name>
</gene>
<organism evidence="1 2">
    <name type="scientific">Fluviispira sanaruensis</name>
    <dbReference type="NCBI Taxonomy" id="2493639"/>
    <lineage>
        <taxon>Bacteria</taxon>
        <taxon>Pseudomonadati</taxon>
        <taxon>Bdellovibrionota</taxon>
        <taxon>Oligoflexia</taxon>
        <taxon>Silvanigrellales</taxon>
        <taxon>Silvanigrellaceae</taxon>
        <taxon>Fluviispira</taxon>
    </lineage>
</organism>
<reference evidence="1 2" key="1">
    <citation type="submission" date="2018-12" db="EMBL/GenBank/DDBJ databases">
        <title>Rubrispira sanarue gen. nov., sp., nov., a member of the order Silvanigrellales, isolated from a brackish lake in Hamamatsu Japan.</title>
        <authorList>
            <person name="Maejima Y."/>
            <person name="Iino T."/>
            <person name="Muraguchi Y."/>
            <person name="Fukuda K."/>
            <person name="Nojiri H."/>
            <person name="Ohkuma M."/>
            <person name="Moriuchi R."/>
            <person name="Dohra H."/>
            <person name="Kimbara K."/>
            <person name="Shintani M."/>
        </authorList>
    </citation>
    <scope>NUCLEOTIDE SEQUENCE [LARGE SCALE GENOMIC DNA]</scope>
    <source>
        <strain evidence="1 2">RF1110005</strain>
        <plasmid evidence="1 2">79K</plasmid>
    </source>
</reference>
<dbReference type="AlphaFoldDB" id="A0A4P2VMN7"/>
<protein>
    <recommendedName>
        <fullName evidence="3">HTH cro/C1-type domain-containing protein</fullName>
    </recommendedName>
</protein>
<evidence type="ECO:0000313" key="2">
    <source>
        <dbReference type="Proteomes" id="UP000291236"/>
    </source>
</evidence>
<dbReference type="RefSeq" id="WP_281276340.1">
    <property type="nucleotide sequence ID" value="NZ_AP019369.1"/>
</dbReference>
<dbReference type="KEGG" id="sbf:JCM31447_31500"/>
<accession>A0A4P2VMN7</accession>
<dbReference type="GO" id="GO:0003677">
    <property type="term" value="F:DNA binding"/>
    <property type="evidence" value="ECO:0007669"/>
    <property type="project" value="InterPro"/>
</dbReference>
<evidence type="ECO:0000313" key="1">
    <source>
        <dbReference type="EMBL" id="BBH54676.1"/>
    </source>
</evidence>
<geneLocation type="plasmid" evidence="1 2">
    <name>79K</name>
</geneLocation>
<keyword evidence="1" id="KW-0614">Plasmid</keyword>